<gene>
    <name evidence="1" type="ORF">MM415B03248_0002</name>
</gene>
<organism evidence="1">
    <name type="scientific">viral metagenome</name>
    <dbReference type="NCBI Taxonomy" id="1070528"/>
    <lineage>
        <taxon>unclassified sequences</taxon>
        <taxon>metagenomes</taxon>
        <taxon>organismal metagenomes</taxon>
    </lineage>
</organism>
<reference evidence="1" key="1">
    <citation type="submission" date="2020-03" db="EMBL/GenBank/DDBJ databases">
        <title>The deep terrestrial virosphere.</title>
        <authorList>
            <person name="Holmfeldt K."/>
            <person name="Nilsson E."/>
            <person name="Simone D."/>
            <person name="Lopez-Fernandez M."/>
            <person name="Wu X."/>
            <person name="de Brujin I."/>
            <person name="Lundin D."/>
            <person name="Andersson A."/>
            <person name="Bertilsson S."/>
            <person name="Dopson M."/>
        </authorList>
    </citation>
    <scope>NUCLEOTIDE SEQUENCE</scope>
    <source>
        <strain evidence="1">MM415B03248</strain>
    </source>
</reference>
<name>A0A6M3LFJ4_9ZZZZ</name>
<dbReference type="AlphaFoldDB" id="A0A6M3LFJ4"/>
<proteinExistence type="predicted"/>
<sequence length="193" mass="22469">MDPDLFIDTEDPDELFCFDFKKTRGALGTHMAGTKIMEEVAVRIEELICNKQIPCRTISEYLRWAAYYGLKVLAKRVQSSALSAYITDEETEFKEKFFTAKLERLNSRGPIISKRIALLLEEGDALVMRDYIVEELKYVNSQPSEWRKRYIKILQGATYIHNALSLIEEKLSSEDQEFIATTLKLWRNEGLWN</sequence>
<protein>
    <submittedName>
        <fullName evidence="1">Uncharacterized protein</fullName>
    </submittedName>
</protein>
<evidence type="ECO:0000313" key="1">
    <source>
        <dbReference type="EMBL" id="QJA91818.1"/>
    </source>
</evidence>
<dbReference type="EMBL" id="MT143016">
    <property type="protein sequence ID" value="QJA91818.1"/>
    <property type="molecule type" value="Genomic_DNA"/>
</dbReference>
<accession>A0A6M3LFJ4</accession>